<dbReference type="GO" id="GO:0003677">
    <property type="term" value="F:DNA binding"/>
    <property type="evidence" value="ECO:0007669"/>
    <property type="project" value="UniProtKB-KW"/>
</dbReference>
<keyword evidence="2" id="KW-0805">Transcription regulation</keyword>
<evidence type="ECO:0000259" key="6">
    <source>
        <dbReference type="Pfam" id="PF04542"/>
    </source>
</evidence>
<dbReference type="STRING" id="84724.SAMN04488564_12918"/>
<dbReference type="Gene3D" id="1.10.1740.10">
    <property type="match status" value="1"/>
</dbReference>
<gene>
    <name evidence="7" type="ORF">SAMN04488564_12918</name>
</gene>
<protein>
    <submittedName>
        <fullName evidence="7">RNA polymerase sigma factor, sigma-70 family</fullName>
    </submittedName>
</protein>
<dbReference type="InterPro" id="IPR036388">
    <property type="entry name" value="WH-like_DNA-bd_sf"/>
</dbReference>
<keyword evidence="8" id="KW-1185">Reference proteome</keyword>
<dbReference type="InterPro" id="IPR014284">
    <property type="entry name" value="RNA_pol_sigma-70_dom"/>
</dbReference>
<evidence type="ECO:0000256" key="3">
    <source>
        <dbReference type="ARBA" id="ARBA00023082"/>
    </source>
</evidence>
<evidence type="ECO:0000313" key="8">
    <source>
        <dbReference type="Proteomes" id="UP000198583"/>
    </source>
</evidence>
<sequence>MGRLLEAARAGDRESLNELVRELTPLLWHVARAQGLDRESSSDVVQHTWLTLLRSISDIRSPAALTGWLVQVTKREAWRVARRARAEEPVDGAEFIELLDRSPTPADLATTAETHQELWAALAQLSERCQEILRAMAFLPELTYTELSALLNIARGSIGPMRGRCLVRLRALLKGGVRDER</sequence>
<dbReference type="InterPro" id="IPR039425">
    <property type="entry name" value="RNA_pol_sigma-70-like"/>
</dbReference>
<feature type="domain" description="RNA polymerase sigma-70 region 2" evidence="6">
    <location>
        <begin position="19"/>
        <end position="85"/>
    </location>
</feature>
<dbReference type="Proteomes" id="UP000198583">
    <property type="component" value="Unassembled WGS sequence"/>
</dbReference>
<keyword evidence="3" id="KW-0731">Sigma factor</keyword>
<accession>A0A1I6FJL3</accession>
<proteinExistence type="inferred from homology"/>
<dbReference type="Pfam" id="PF04542">
    <property type="entry name" value="Sigma70_r2"/>
    <property type="match status" value="1"/>
</dbReference>
<dbReference type="InterPro" id="IPR007627">
    <property type="entry name" value="RNA_pol_sigma70_r2"/>
</dbReference>
<organism evidence="7 8">
    <name type="scientific">Lentzea waywayandensis</name>
    <dbReference type="NCBI Taxonomy" id="84724"/>
    <lineage>
        <taxon>Bacteria</taxon>
        <taxon>Bacillati</taxon>
        <taxon>Actinomycetota</taxon>
        <taxon>Actinomycetes</taxon>
        <taxon>Pseudonocardiales</taxon>
        <taxon>Pseudonocardiaceae</taxon>
        <taxon>Lentzea</taxon>
    </lineage>
</organism>
<reference evidence="8" key="1">
    <citation type="submission" date="2016-10" db="EMBL/GenBank/DDBJ databases">
        <authorList>
            <person name="Varghese N."/>
            <person name="Submissions S."/>
        </authorList>
    </citation>
    <scope>NUCLEOTIDE SEQUENCE [LARGE SCALE GENOMIC DNA]</scope>
    <source>
        <strain evidence="8">DSM 44232</strain>
    </source>
</reference>
<dbReference type="AlphaFoldDB" id="A0A1I6FJL3"/>
<dbReference type="OrthoDB" id="265863at2"/>
<dbReference type="PANTHER" id="PTHR43133:SF8">
    <property type="entry name" value="RNA POLYMERASE SIGMA FACTOR HI_1459-RELATED"/>
    <property type="match status" value="1"/>
</dbReference>
<keyword evidence="4" id="KW-0238">DNA-binding</keyword>
<evidence type="ECO:0000256" key="1">
    <source>
        <dbReference type="ARBA" id="ARBA00010641"/>
    </source>
</evidence>
<dbReference type="InterPro" id="IPR013325">
    <property type="entry name" value="RNA_pol_sigma_r2"/>
</dbReference>
<keyword evidence="5" id="KW-0804">Transcription</keyword>
<evidence type="ECO:0000256" key="5">
    <source>
        <dbReference type="ARBA" id="ARBA00023163"/>
    </source>
</evidence>
<dbReference type="PANTHER" id="PTHR43133">
    <property type="entry name" value="RNA POLYMERASE ECF-TYPE SIGMA FACTO"/>
    <property type="match status" value="1"/>
</dbReference>
<name>A0A1I6FJL3_9PSEU</name>
<dbReference type="Gene3D" id="1.10.10.10">
    <property type="entry name" value="Winged helix-like DNA-binding domain superfamily/Winged helix DNA-binding domain"/>
    <property type="match status" value="1"/>
</dbReference>
<evidence type="ECO:0000256" key="2">
    <source>
        <dbReference type="ARBA" id="ARBA00023015"/>
    </source>
</evidence>
<evidence type="ECO:0000313" key="7">
    <source>
        <dbReference type="EMBL" id="SFR30143.1"/>
    </source>
</evidence>
<dbReference type="SUPFAM" id="SSF88659">
    <property type="entry name" value="Sigma3 and sigma4 domains of RNA polymerase sigma factors"/>
    <property type="match status" value="1"/>
</dbReference>
<dbReference type="GO" id="GO:0016987">
    <property type="term" value="F:sigma factor activity"/>
    <property type="evidence" value="ECO:0007669"/>
    <property type="project" value="UniProtKB-KW"/>
</dbReference>
<dbReference type="NCBIfam" id="TIGR02937">
    <property type="entry name" value="sigma70-ECF"/>
    <property type="match status" value="1"/>
</dbReference>
<evidence type="ECO:0000256" key="4">
    <source>
        <dbReference type="ARBA" id="ARBA00023125"/>
    </source>
</evidence>
<dbReference type="InterPro" id="IPR013324">
    <property type="entry name" value="RNA_pol_sigma_r3/r4-like"/>
</dbReference>
<dbReference type="SUPFAM" id="SSF88946">
    <property type="entry name" value="Sigma2 domain of RNA polymerase sigma factors"/>
    <property type="match status" value="1"/>
</dbReference>
<dbReference type="EMBL" id="FOYL01000029">
    <property type="protein sequence ID" value="SFR30143.1"/>
    <property type="molecule type" value="Genomic_DNA"/>
</dbReference>
<dbReference type="GO" id="GO:0006352">
    <property type="term" value="P:DNA-templated transcription initiation"/>
    <property type="evidence" value="ECO:0007669"/>
    <property type="project" value="InterPro"/>
</dbReference>
<comment type="similarity">
    <text evidence="1">Belongs to the sigma-70 factor family. ECF subfamily.</text>
</comment>